<evidence type="ECO:0000256" key="1">
    <source>
        <dbReference type="PROSITE-ProRule" id="PRU01360"/>
    </source>
</evidence>
<evidence type="ECO:0000313" key="3">
    <source>
        <dbReference type="EMBL" id="AHF14509.1"/>
    </source>
</evidence>
<keyword evidence="1" id="KW-0813">Transport</keyword>
<dbReference type="PROSITE" id="PS52016">
    <property type="entry name" value="TONB_DEPENDENT_REC_3"/>
    <property type="match status" value="1"/>
</dbReference>
<accession>W0EZ88</accession>
<organism evidence="3 4">
    <name type="scientific">Niabella soli DSM 19437</name>
    <dbReference type="NCBI Taxonomy" id="929713"/>
    <lineage>
        <taxon>Bacteria</taxon>
        <taxon>Pseudomonadati</taxon>
        <taxon>Bacteroidota</taxon>
        <taxon>Chitinophagia</taxon>
        <taxon>Chitinophagales</taxon>
        <taxon>Chitinophagaceae</taxon>
        <taxon>Niabella</taxon>
    </lineage>
</organism>
<dbReference type="AlphaFoldDB" id="W0EZ88"/>
<dbReference type="EMBL" id="CP007035">
    <property type="protein sequence ID" value="AHF14509.1"/>
    <property type="molecule type" value="Genomic_DNA"/>
</dbReference>
<dbReference type="KEGG" id="nso:NIASO_03495"/>
<dbReference type="InterPro" id="IPR012910">
    <property type="entry name" value="Plug_dom"/>
</dbReference>
<evidence type="ECO:0000313" key="4">
    <source>
        <dbReference type="Proteomes" id="UP000003586"/>
    </source>
</evidence>
<keyword evidence="1" id="KW-1134">Transmembrane beta strand</keyword>
<dbReference type="SUPFAM" id="SSF56935">
    <property type="entry name" value="Porins"/>
    <property type="match status" value="1"/>
</dbReference>
<keyword evidence="3" id="KW-0176">Collagen</keyword>
<dbReference type="NCBIfam" id="TIGR04056">
    <property type="entry name" value="OMP_RagA_SusC"/>
    <property type="match status" value="1"/>
</dbReference>
<comment type="subcellular location">
    <subcellularLocation>
        <location evidence="1">Cell outer membrane</location>
        <topology evidence="1">Multi-pass membrane protein</topology>
    </subcellularLocation>
</comment>
<dbReference type="InterPro" id="IPR023997">
    <property type="entry name" value="TonB-dep_OMP_SusC/RagA_CS"/>
</dbReference>
<dbReference type="Gene3D" id="2.60.40.1120">
    <property type="entry name" value="Carboxypeptidase-like, regulatory domain"/>
    <property type="match status" value="1"/>
</dbReference>
<dbReference type="Gene3D" id="2.170.130.10">
    <property type="entry name" value="TonB-dependent receptor, plug domain"/>
    <property type="match status" value="1"/>
</dbReference>
<keyword evidence="1" id="KW-0998">Cell outer membrane</keyword>
<dbReference type="InterPro" id="IPR039426">
    <property type="entry name" value="TonB-dep_rcpt-like"/>
</dbReference>
<proteinExistence type="inferred from homology"/>
<keyword evidence="4" id="KW-1185">Reference proteome</keyword>
<feature type="domain" description="TonB-dependent receptor plug" evidence="2">
    <location>
        <begin position="93"/>
        <end position="203"/>
    </location>
</feature>
<dbReference type="InterPro" id="IPR037066">
    <property type="entry name" value="Plug_dom_sf"/>
</dbReference>
<dbReference type="NCBIfam" id="TIGR04057">
    <property type="entry name" value="SusC_RagA_signa"/>
    <property type="match status" value="1"/>
</dbReference>
<comment type="similarity">
    <text evidence="1">Belongs to the TonB-dependent receptor family.</text>
</comment>
<dbReference type="InterPro" id="IPR023996">
    <property type="entry name" value="TonB-dep_OMP_SusC/RagA"/>
</dbReference>
<dbReference type="InterPro" id="IPR008969">
    <property type="entry name" value="CarboxyPept-like_regulatory"/>
</dbReference>
<dbReference type="eggNOG" id="COG4206">
    <property type="taxonomic scope" value="Bacteria"/>
</dbReference>
<evidence type="ECO:0000259" key="2">
    <source>
        <dbReference type="Pfam" id="PF07715"/>
    </source>
</evidence>
<keyword evidence="1" id="KW-0472">Membrane</keyword>
<protein>
    <submittedName>
        <fullName evidence="3">Collagen-binding protein</fullName>
    </submittedName>
</protein>
<dbReference type="InterPro" id="IPR018247">
    <property type="entry name" value="EF_Hand_1_Ca_BS"/>
</dbReference>
<dbReference type="HOGENOM" id="CLU_004317_1_0_10"/>
<reference evidence="3 4" key="1">
    <citation type="submission" date="2013-12" db="EMBL/GenBank/DDBJ databases">
        <authorList>
            <consortium name="DOE Joint Genome Institute"/>
            <person name="Eisen J."/>
            <person name="Huntemann M."/>
            <person name="Han J."/>
            <person name="Chen A."/>
            <person name="Kyrpides N."/>
            <person name="Mavromatis K."/>
            <person name="Markowitz V."/>
            <person name="Palaniappan K."/>
            <person name="Ivanova N."/>
            <person name="Schaumberg A."/>
            <person name="Pati A."/>
            <person name="Liolios K."/>
            <person name="Nordberg H.P."/>
            <person name="Cantor M.N."/>
            <person name="Hua S.X."/>
            <person name="Woyke T."/>
        </authorList>
    </citation>
    <scope>NUCLEOTIDE SEQUENCE [LARGE SCALE GENOMIC DNA]</scope>
    <source>
        <strain evidence="4">DSM 19437</strain>
    </source>
</reference>
<keyword evidence="1" id="KW-0812">Transmembrane</keyword>
<sequence length="1017" mass="112874">MTGRIVDEIGVGIIGASVTIKGTNTGTNTDMAGKFQLSLPATGDVVLLVTSVGYEPKEVPVLFPKTRGLEIGMKASVKSENDVVVVAYGKQKKESVVSAITTITPSSLKVPSSNLTTAFAGRLAGVIAYQRSGEPGLDNASFFIRGITTFSTAGKIDPLILIDGIEMSTNDLARINVDDIASFSIMKDANAAALYGSRGANGVILVTTKEGRIDKLMINVRAEQSSSYNSQLVQLADPVTYMKLQNEAVRTRDPMLPLPYSQSKILGTEQGGDPLQFPSVDWYHYLLNNKATNRRVNLNITGGGQSVQYYLAANYQNDQGILKESKENLFNNNININRFQLRSNVTIKFTPSTTGIVRAYGSFDDGSGPYQGGASVFKSARNANPAMFLPYYPADSANLYTNHILFGSGPELGAYDNPLADVISAYKQSKQSMMMMQLEMEHKFNGELKGLSARGIYNVMRKSYYDQYRAYSPFYYTPATTSDGSYQLVALNPNSGTEYLSYVPGGRVVDAIQYGEARLGYNRTFNKVHDINVTLVGTIRSATGTLNTTDSAYKMGMELQASLPLRNLSTAGRVAYGYDSRYFFEFNFGYNGSERFAPKDRWGFFPSVGAGWMVSNEDFMQNVKDVISTLKLSATYGKVGNDQIGSNYDRFFYLSQVNMNGAGYWFGYNRNYENGITILRYANDLVAWEVAKKTNLRLELGLFHDFSLITDFFQENRTHILQTRADIPTSVGLRAIPQANLGAAQGKGFETELKYQKNFKKDLWLLVNGTFTYATARFTNYDEPDYSDVPWKSHVGTKISQPFGYIAERLFIDDADVKNSPLQNFGVYGAGDIKYKDINNDGKIDANDMVPIGYPTTPEIIYGAGFSVGYKSFDLSLFFQGSGRSSFFISPGDITPFINNGQRGLLQYIADDHWAEDNRNINAFWPRLSTYAVSNNNQTSTWWLRDGSFVRLKSAEAGYTLPLRLTKKYHINTLRFYVNGTNLLLWSKFKMWDPEMAGNGLGYPVQRVVNIGLNVSF</sequence>
<dbReference type="GO" id="GO:0009279">
    <property type="term" value="C:cell outer membrane"/>
    <property type="evidence" value="ECO:0007669"/>
    <property type="project" value="UniProtKB-SubCell"/>
</dbReference>
<gene>
    <name evidence="3" type="ORF">NIASO_03495</name>
</gene>
<dbReference type="Proteomes" id="UP000003586">
    <property type="component" value="Chromosome"/>
</dbReference>
<dbReference type="STRING" id="929713.NIASO_03495"/>
<dbReference type="PROSITE" id="PS00018">
    <property type="entry name" value="EF_HAND_1"/>
    <property type="match status" value="1"/>
</dbReference>
<dbReference type="Pfam" id="PF07715">
    <property type="entry name" value="Plug"/>
    <property type="match status" value="1"/>
</dbReference>
<name>W0EZ88_9BACT</name>
<dbReference type="SUPFAM" id="SSF49464">
    <property type="entry name" value="Carboxypeptidase regulatory domain-like"/>
    <property type="match status" value="1"/>
</dbReference>
<dbReference type="FunFam" id="2.170.130.10:FF:000003">
    <property type="entry name" value="SusC/RagA family TonB-linked outer membrane protein"/>
    <property type="match status" value="1"/>
</dbReference>
<dbReference type="Pfam" id="PF13715">
    <property type="entry name" value="CarbopepD_reg_2"/>
    <property type="match status" value="1"/>
</dbReference>